<dbReference type="WBParaSite" id="SVE_0986300.1">
    <property type="protein sequence ID" value="SVE_0986300.1"/>
    <property type="gene ID" value="SVE_0986300"/>
</dbReference>
<dbReference type="SUPFAM" id="SSF48065">
    <property type="entry name" value="DBL homology domain (DH-domain)"/>
    <property type="match status" value="1"/>
</dbReference>
<keyword evidence="4" id="KW-1185">Reference proteome</keyword>
<dbReference type="Gene3D" id="2.30.29.30">
    <property type="entry name" value="Pleckstrin-homology domain (PH domain)/Phosphotyrosine-binding domain (PTB)"/>
    <property type="match status" value="2"/>
</dbReference>
<dbReference type="InterPro" id="IPR055230">
    <property type="entry name" value="PH_Tiam1/2"/>
</dbReference>
<dbReference type="InterPro" id="IPR011993">
    <property type="entry name" value="PH-like_dom_sf"/>
</dbReference>
<dbReference type="PANTHER" id="PTHR45818:SF3">
    <property type="entry name" value="PROTEIN VAV"/>
    <property type="match status" value="1"/>
</dbReference>
<feature type="region of interest" description="Disordered" evidence="1">
    <location>
        <begin position="598"/>
        <end position="621"/>
    </location>
</feature>
<evidence type="ECO:0000313" key="5">
    <source>
        <dbReference type="WBParaSite" id="SVE_0986300.1"/>
    </source>
</evidence>
<dbReference type="InterPro" id="IPR035899">
    <property type="entry name" value="DBL_dom_sf"/>
</dbReference>
<dbReference type="PROSITE" id="PS50010">
    <property type="entry name" value="DH_2"/>
    <property type="match status" value="1"/>
</dbReference>
<reference evidence="4" key="1">
    <citation type="submission" date="2014-07" db="EMBL/GenBank/DDBJ databases">
        <authorList>
            <person name="Martin A.A"/>
            <person name="De Silva N."/>
        </authorList>
    </citation>
    <scope>NUCLEOTIDE SEQUENCE</scope>
</reference>
<proteinExistence type="predicted"/>
<dbReference type="GO" id="GO:0005085">
    <property type="term" value="F:guanyl-nucleotide exchange factor activity"/>
    <property type="evidence" value="ECO:0007669"/>
    <property type="project" value="InterPro"/>
</dbReference>
<feature type="compositionally biased region" description="Low complexity" evidence="1">
    <location>
        <begin position="598"/>
        <end position="613"/>
    </location>
</feature>
<dbReference type="AlphaFoldDB" id="A0A0K0FLE8"/>
<dbReference type="PANTHER" id="PTHR45818">
    <property type="entry name" value="PROTEIN VAV"/>
    <property type="match status" value="1"/>
</dbReference>
<organism evidence="4 5">
    <name type="scientific">Strongyloides venezuelensis</name>
    <name type="common">Threadworm</name>
    <dbReference type="NCBI Taxonomy" id="75913"/>
    <lineage>
        <taxon>Eukaryota</taxon>
        <taxon>Metazoa</taxon>
        <taxon>Ecdysozoa</taxon>
        <taxon>Nematoda</taxon>
        <taxon>Chromadorea</taxon>
        <taxon>Rhabditida</taxon>
        <taxon>Tylenchina</taxon>
        <taxon>Panagrolaimomorpha</taxon>
        <taxon>Strongyloidoidea</taxon>
        <taxon>Strongyloididae</taxon>
        <taxon>Strongyloides</taxon>
    </lineage>
</organism>
<evidence type="ECO:0000259" key="2">
    <source>
        <dbReference type="PROSITE" id="PS50010"/>
    </source>
</evidence>
<evidence type="ECO:0000256" key="1">
    <source>
        <dbReference type="SAM" id="MobiDB-lite"/>
    </source>
</evidence>
<dbReference type="SMART" id="SM00325">
    <property type="entry name" value="RhoGEF"/>
    <property type="match status" value="1"/>
</dbReference>
<dbReference type="PROSITE" id="PS50229">
    <property type="entry name" value="WH1"/>
    <property type="match status" value="1"/>
</dbReference>
<name>A0A0K0FLE8_STRVS</name>
<feature type="region of interest" description="Disordered" evidence="1">
    <location>
        <begin position="1038"/>
        <end position="1057"/>
    </location>
</feature>
<reference evidence="5" key="2">
    <citation type="submission" date="2015-08" db="UniProtKB">
        <authorList>
            <consortium name="WormBaseParasite"/>
        </authorList>
    </citation>
    <scope>IDENTIFICATION</scope>
</reference>
<dbReference type="STRING" id="75913.A0A0K0FLE8"/>
<dbReference type="InterPro" id="IPR000697">
    <property type="entry name" value="WH1/EVH1_dom"/>
</dbReference>
<sequence length="1057" mass="122581">MAESNLHSPIFSKQLHLDYCNTYSTSSNSNPSITSMTYFNQHQVLPKGITPSSPKLLWDTKKTNNNSKVKTGGTMFCEKGTKKDNTKRVVLANSTIKQYSLQSVDKNYEKMLYEGVIMRSDNKANKSKKIVRHSFDSELLTSNYLQNVITNNEVNTINKANKKLCNSNKNRKSYTLGLQKLLDRNIINQNVMSKSFTNNKCLSGFRFNKMGNEFSGCGNQEECFSSKPILENDKFLTKPVNILKHSLIRFSAEVYKLSSDREEWKKMFNDILTISSSERYHVLETFFDITGYDCNNEVVFTSYISSSSLVKKSSDRFIIWNENNSVYGLNFLLSKDAEEFCAILSSRLIKEPLTNDCITAQTSIIIESIEKENGDVIEIIENKEIIFEQCFLTLQNNGLTLLIKIKEKQLMYAVDLLDCIILYDNVSAFIYLSHPSKVFIFKCERPTLMYNFFVKAIHDSNILLTNENEPSMIQNSLKIAHSKVEIPDEINISKDDKLFEKTESLLINSSKHFLNFMFDMRIFVEEKKMLMDDKFLLSQVEQLAAMFVTKRHALAFSHLYCAANKDISIKKYFSYQNQMYINIMKRSDGMWNLKNKNNNLLDESHKSSNNNNENKMKNSKSSDAIMSVTANPVTPQELSVSNLKKMLIPQNSNNSQKQYNDTGEKVANNFTKNDRKKRFGESYVISELDEKKEEFLVRNVIELVESERVFVNDLNELKNESVEILGPKLKMIIGELSNLHYYFLNCLEEAKDDITINKNNDDYKFHCQAKNTIIRVCTLFINKSGRFKIYSDYSAAYTTWIQKYLGNNQLKEKIKQKKKEHLDKNQNIESLLIKPIQRILKYPLFLQKIVDSCNNETIEYKQSKQALLRLQELASYINEMQRFREQFGMRLDDFANNNKKYLEEKGMNLDMKELLMFAHIKLYTINIKEKISKKIDGVILIFNTLVIIFIPEKKKDKNHKIIPINECIVINSFKHQLLKDTNNINLMEEDLENVFQIMHTNPYQKNQSTFLIHCSCKEIKAQLLRNLNKAIKINTSGKGCRPLSGSSQSDRGYESEK</sequence>
<protein>
    <submittedName>
        <fullName evidence="5">T-lymphoma invasion and metastasis-inducing protein 1 (inferred by orthology to a human protein)</fullName>
    </submittedName>
</protein>
<dbReference type="Gene3D" id="1.20.900.10">
    <property type="entry name" value="Dbl homology (DH) domain"/>
    <property type="match status" value="1"/>
</dbReference>
<dbReference type="Pfam" id="PF23014">
    <property type="entry name" value="PH_Tiam1"/>
    <property type="match status" value="1"/>
</dbReference>
<dbReference type="InterPro" id="IPR000219">
    <property type="entry name" value="DH_dom"/>
</dbReference>
<accession>A0A0K0FLE8</accession>
<feature type="domain" description="WH1" evidence="3">
    <location>
        <begin position="236"/>
        <end position="351"/>
    </location>
</feature>
<evidence type="ECO:0000313" key="4">
    <source>
        <dbReference type="Proteomes" id="UP000035680"/>
    </source>
</evidence>
<dbReference type="Proteomes" id="UP000035680">
    <property type="component" value="Unassembled WGS sequence"/>
</dbReference>
<dbReference type="Pfam" id="PF00621">
    <property type="entry name" value="RhoGEF"/>
    <property type="match status" value="1"/>
</dbReference>
<dbReference type="Pfam" id="PF00568">
    <property type="entry name" value="WH1"/>
    <property type="match status" value="1"/>
</dbReference>
<evidence type="ECO:0000259" key="3">
    <source>
        <dbReference type="PROSITE" id="PS50229"/>
    </source>
</evidence>
<dbReference type="SUPFAM" id="SSF50729">
    <property type="entry name" value="PH domain-like"/>
    <property type="match status" value="1"/>
</dbReference>
<feature type="domain" description="DH" evidence="2">
    <location>
        <begin position="680"/>
        <end position="880"/>
    </location>
</feature>
<dbReference type="GO" id="GO:0005737">
    <property type="term" value="C:cytoplasm"/>
    <property type="evidence" value="ECO:0007669"/>
    <property type="project" value="TreeGrafter"/>
</dbReference>